<dbReference type="RefSeq" id="WP_306040897.1">
    <property type="nucleotide sequence ID" value="NZ_CP132305.1"/>
</dbReference>
<gene>
    <name evidence="1" type="ORF">Q9313_25405</name>
</gene>
<geneLocation type="plasmid" evidence="1 2">
    <name>unnamed3</name>
</geneLocation>
<evidence type="ECO:0000313" key="1">
    <source>
        <dbReference type="EMBL" id="WLS00882.1"/>
    </source>
</evidence>
<accession>A0AA50CT08</accession>
<keyword evidence="1" id="KW-0614">Plasmid</keyword>
<protein>
    <submittedName>
        <fullName evidence="1">Uncharacterized protein</fullName>
    </submittedName>
</protein>
<evidence type="ECO:0000313" key="2">
    <source>
        <dbReference type="Proteomes" id="UP001234585"/>
    </source>
</evidence>
<organism evidence="1 2">
    <name type="scientific">Shinella sumterensis</name>
    <dbReference type="NCBI Taxonomy" id="1967501"/>
    <lineage>
        <taxon>Bacteria</taxon>
        <taxon>Pseudomonadati</taxon>
        <taxon>Pseudomonadota</taxon>
        <taxon>Alphaproteobacteria</taxon>
        <taxon>Hyphomicrobiales</taxon>
        <taxon>Rhizobiaceae</taxon>
        <taxon>Shinella</taxon>
    </lineage>
</organism>
<dbReference type="Proteomes" id="UP001234585">
    <property type="component" value="Plasmid unnamed3"/>
</dbReference>
<proteinExistence type="predicted"/>
<keyword evidence="2" id="KW-1185">Reference proteome</keyword>
<name>A0AA50CT08_9HYPH</name>
<dbReference type="AlphaFoldDB" id="A0AA50CT08"/>
<reference evidence="1 2" key="1">
    <citation type="submission" date="2023-08" db="EMBL/GenBank/DDBJ databases">
        <title>Pathogen: clinical or host-associated sample.</title>
        <authorList>
            <person name="Hergert J."/>
            <person name="Casey R."/>
            <person name="Wagner J."/>
            <person name="Young E.L."/>
            <person name="Oakeson K.F."/>
        </authorList>
    </citation>
    <scope>NUCLEOTIDE SEQUENCE [LARGE SCALE GENOMIC DNA]</scope>
    <source>
        <strain evidence="1 2">1760953</strain>
        <plasmid evidence="1 2">unnamed3</plasmid>
    </source>
</reference>
<dbReference type="EMBL" id="CP132305">
    <property type="protein sequence ID" value="WLS00882.1"/>
    <property type="molecule type" value="Genomic_DNA"/>
</dbReference>
<sequence length="47" mass="5035">MEINERRSAKGFRTFLGGGRDLKATVAGRSLSAGIISRNCLEAGHDD</sequence>